<keyword evidence="5" id="KW-0804">Transcription</keyword>
<dbReference type="FunFam" id="3.40.50.300:FF:000006">
    <property type="entry name" value="DNA-binding transcriptional regulator NtrC"/>
    <property type="match status" value="1"/>
</dbReference>
<name>A0A1G5PCZ5_9PSED</name>
<dbReference type="PANTHER" id="PTHR32071">
    <property type="entry name" value="TRANSCRIPTIONAL REGULATORY PROTEIN"/>
    <property type="match status" value="1"/>
</dbReference>
<dbReference type="Gene3D" id="1.10.10.60">
    <property type="entry name" value="Homeodomain-like"/>
    <property type="match status" value="1"/>
</dbReference>
<evidence type="ECO:0000256" key="2">
    <source>
        <dbReference type="ARBA" id="ARBA00022840"/>
    </source>
</evidence>
<dbReference type="InterPro" id="IPR025944">
    <property type="entry name" value="Sigma_54_int_dom_CS"/>
</dbReference>
<dbReference type="InterPro" id="IPR024096">
    <property type="entry name" value="NO_sig/Golgi_transp_ligand-bd"/>
</dbReference>
<keyword evidence="2" id="KW-0067">ATP-binding</keyword>
<dbReference type="InterPro" id="IPR002078">
    <property type="entry name" value="Sigma_54_int"/>
</dbReference>
<dbReference type="InterPro" id="IPR002197">
    <property type="entry name" value="HTH_Fis"/>
</dbReference>
<dbReference type="SMART" id="SM00989">
    <property type="entry name" value="V4R"/>
    <property type="match status" value="1"/>
</dbReference>
<dbReference type="InterPro" id="IPR009057">
    <property type="entry name" value="Homeodomain-like_sf"/>
</dbReference>
<dbReference type="SUPFAM" id="SSF52540">
    <property type="entry name" value="P-loop containing nucleoside triphosphate hydrolases"/>
    <property type="match status" value="1"/>
</dbReference>
<dbReference type="GO" id="GO:0043565">
    <property type="term" value="F:sequence-specific DNA binding"/>
    <property type="evidence" value="ECO:0007669"/>
    <property type="project" value="InterPro"/>
</dbReference>
<evidence type="ECO:0000256" key="5">
    <source>
        <dbReference type="ARBA" id="ARBA00023163"/>
    </source>
</evidence>
<evidence type="ECO:0000256" key="4">
    <source>
        <dbReference type="ARBA" id="ARBA00023125"/>
    </source>
</evidence>
<dbReference type="PROSITE" id="PS50045">
    <property type="entry name" value="SIGMA54_INTERACT_4"/>
    <property type="match status" value="1"/>
</dbReference>
<dbReference type="OrthoDB" id="9804019at2"/>
<dbReference type="PROSITE" id="PS00675">
    <property type="entry name" value="SIGMA54_INTERACT_1"/>
    <property type="match status" value="1"/>
</dbReference>
<feature type="domain" description="Sigma-54 factor interaction" evidence="6">
    <location>
        <begin position="254"/>
        <end position="483"/>
    </location>
</feature>
<dbReference type="GO" id="GO:0005524">
    <property type="term" value="F:ATP binding"/>
    <property type="evidence" value="ECO:0007669"/>
    <property type="project" value="UniProtKB-KW"/>
</dbReference>
<dbReference type="Pfam" id="PF02830">
    <property type="entry name" value="V4R"/>
    <property type="match status" value="1"/>
</dbReference>
<keyword evidence="1" id="KW-0547">Nucleotide-binding</keyword>
<comment type="caution">
    <text evidence="7">The sequence shown here is derived from an EMBL/GenBank/DDBJ whole genome shotgun (WGS) entry which is preliminary data.</text>
</comment>
<dbReference type="InterPro" id="IPR025943">
    <property type="entry name" value="Sigma_54_int_dom_ATP-bd_2"/>
</dbReference>
<dbReference type="EMBL" id="FMWB01000012">
    <property type="protein sequence ID" value="SCZ47188.1"/>
    <property type="molecule type" value="Genomic_DNA"/>
</dbReference>
<sequence length="575" mass="63172">MARSERLSLSDLQQAASGFQRGDSAAWDGSASPTQAELAECLFFSPGDGRIWLNDQRMLLVHASAFGALRRELIGALGQERARGLLTRVGYLSGVRDAELVRKRWPQADAAAIFAAGTRLHGLEGLVRVEPLHFEFDVDQGRYGGEFLWHHSAECDEHQIAHGQGSDPACWMEIGYAIGYVSSLFGRLVIFREVECRAMGHAVCRVEGRNAERWPDVAEDLRYLNAAGDGAPEVTAAERLPAPLPHAADGQQPLVGASAAFNSAFQALQRVAPTPATVLLTGESGVGKELFASHLHRLSRRADGPFVALNCAAIPENLIEAELFGVERGAFTGANQSRAGRFERAQGGTLFLDEIACLSLPGQGKLLRALQEREIERVGGSRTLRVDVRVIAATNLDLREAVRRGEFREDLFYRLNVYPIGIPPLRDRRDDVPLLVDLFLRRFCAAYERPPVGLTMRALKALLRYDFPGNVRELQNLVERGVIASDPGELIDLPHLFRGEPLPAELVDEAPLATGWLERLGVDGERPLPLAQLEAELLDEALARSQGNMAAAARLLGLSRAQFAYRHRRARQDLD</sequence>
<dbReference type="SUPFAM" id="SSF111126">
    <property type="entry name" value="Ligand-binding domain in the NO signalling and Golgi transport"/>
    <property type="match status" value="1"/>
</dbReference>
<dbReference type="Gene3D" id="3.30.1380.20">
    <property type="entry name" value="Trafficking protein particle complex subunit 3"/>
    <property type="match status" value="1"/>
</dbReference>
<dbReference type="Gene3D" id="3.40.50.300">
    <property type="entry name" value="P-loop containing nucleotide triphosphate hydrolases"/>
    <property type="match status" value="1"/>
</dbReference>
<dbReference type="InterPro" id="IPR025662">
    <property type="entry name" value="Sigma_54_int_dom_ATP-bd_1"/>
</dbReference>
<dbReference type="Pfam" id="PF00158">
    <property type="entry name" value="Sigma54_activat"/>
    <property type="match status" value="1"/>
</dbReference>
<keyword evidence="3" id="KW-0805">Transcription regulation</keyword>
<dbReference type="RefSeq" id="WP_074584697.1">
    <property type="nucleotide sequence ID" value="NZ_FMWB01000012.1"/>
</dbReference>
<dbReference type="InterPro" id="IPR027417">
    <property type="entry name" value="P-loop_NTPase"/>
</dbReference>
<dbReference type="InterPro" id="IPR003593">
    <property type="entry name" value="AAA+_ATPase"/>
</dbReference>
<organism evidence="7 8">
    <name type="scientific">Pseudomonas oryzihabitans</name>
    <dbReference type="NCBI Taxonomy" id="47885"/>
    <lineage>
        <taxon>Bacteria</taxon>
        <taxon>Pseudomonadati</taxon>
        <taxon>Pseudomonadota</taxon>
        <taxon>Gammaproteobacteria</taxon>
        <taxon>Pseudomonadales</taxon>
        <taxon>Pseudomonadaceae</taxon>
        <taxon>Pseudomonas</taxon>
    </lineage>
</organism>
<dbReference type="SUPFAM" id="SSF46689">
    <property type="entry name" value="Homeodomain-like"/>
    <property type="match status" value="1"/>
</dbReference>
<dbReference type="Pfam" id="PF25601">
    <property type="entry name" value="AAA_lid_14"/>
    <property type="match status" value="1"/>
</dbReference>
<keyword evidence="4" id="KW-0238">DNA-binding</keyword>
<accession>A0A1G5PCZ5</accession>
<dbReference type="GO" id="GO:0006355">
    <property type="term" value="P:regulation of DNA-templated transcription"/>
    <property type="evidence" value="ECO:0007669"/>
    <property type="project" value="InterPro"/>
</dbReference>
<proteinExistence type="predicted"/>
<reference evidence="8" key="1">
    <citation type="submission" date="2016-10" db="EMBL/GenBank/DDBJ databases">
        <authorList>
            <person name="de Groot N.N."/>
        </authorList>
    </citation>
    <scope>NUCLEOTIDE SEQUENCE [LARGE SCALE GENOMIC DNA]</scope>
    <source>
        <strain evidence="8">DSM 15758</strain>
    </source>
</reference>
<gene>
    <name evidence="7" type="ORF">SAMN05216279_11280</name>
</gene>
<dbReference type="InterPro" id="IPR058031">
    <property type="entry name" value="AAA_lid_NorR"/>
</dbReference>
<protein>
    <submittedName>
        <fullName evidence="7">Regulatory protein, Fis family</fullName>
    </submittedName>
</protein>
<dbReference type="Proteomes" id="UP000183046">
    <property type="component" value="Unassembled WGS sequence"/>
</dbReference>
<evidence type="ECO:0000313" key="8">
    <source>
        <dbReference type="Proteomes" id="UP000183046"/>
    </source>
</evidence>
<evidence type="ECO:0000256" key="1">
    <source>
        <dbReference type="ARBA" id="ARBA00022741"/>
    </source>
</evidence>
<evidence type="ECO:0000313" key="7">
    <source>
        <dbReference type="EMBL" id="SCZ47188.1"/>
    </source>
</evidence>
<dbReference type="InterPro" id="IPR004096">
    <property type="entry name" value="V4R"/>
</dbReference>
<dbReference type="SMART" id="SM00382">
    <property type="entry name" value="AAA"/>
    <property type="match status" value="1"/>
</dbReference>
<dbReference type="PROSITE" id="PS00676">
    <property type="entry name" value="SIGMA54_INTERACT_2"/>
    <property type="match status" value="1"/>
</dbReference>
<dbReference type="PRINTS" id="PR01590">
    <property type="entry name" value="HTHFIS"/>
</dbReference>
<dbReference type="AlphaFoldDB" id="A0A1G5PCZ5"/>
<dbReference type="InterPro" id="IPR010523">
    <property type="entry name" value="XylR_N"/>
</dbReference>
<dbReference type="PROSITE" id="PS00688">
    <property type="entry name" value="SIGMA54_INTERACT_3"/>
    <property type="match status" value="1"/>
</dbReference>
<evidence type="ECO:0000259" key="6">
    <source>
        <dbReference type="PROSITE" id="PS50045"/>
    </source>
</evidence>
<dbReference type="CDD" id="cd00009">
    <property type="entry name" value="AAA"/>
    <property type="match status" value="1"/>
</dbReference>
<dbReference type="PANTHER" id="PTHR32071:SF117">
    <property type="entry name" value="PTS-DEPENDENT DIHYDROXYACETONE KINASE OPERON REGULATORY PROTEIN-RELATED"/>
    <property type="match status" value="1"/>
</dbReference>
<dbReference type="Pfam" id="PF06505">
    <property type="entry name" value="XylR_N"/>
    <property type="match status" value="1"/>
</dbReference>
<dbReference type="Pfam" id="PF02954">
    <property type="entry name" value="HTH_8"/>
    <property type="match status" value="1"/>
</dbReference>
<dbReference type="eggNOG" id="COG2204">
    <property type="taxonomic scope" value="Bacteria"/>
</dbReference>
<evidence type="ECO:0000256" key="3">
    <source>
        <dbReference type="ARBA" id="ARBA00023015"/>
    </source>
</evidence>
<dbReference type="Gene3D" id="1.10.8.60">
    <property type="match status" value="1"/>
</dbReference>